<dbReference type="GO" id="GO:0035591">
    <property type="term" value="F:signaling adaptor activity"/>
    <property type="evidence" value="ECO:0007669"/>
    <property type="project" value="TreeGrafter"/>
</dbReference>
<dbReference type="PANTHER" id="PTHR46170">
    <property type="entry name" value="GATOR COMPLEX PROTEIN WDR59"/>
    <property type="match status" value="1"/>
</dbReference>
<feature type="region of interest" description="Disordered" evidence="5">
    <location>
        <begin position="1427"/>
        <end position="1458"/>
    </location>
</feature>
<accession>U1HDV6</accession>
<dbReference type="GO" id="GO:0008270">
    <property type="term" value="F:zinc ion binding"/>
    <property type="evidence" value="ECO:0007669"/>
    <property type="project" value="UniProtKB-KW"/>
</dbReference>
<feature type="compositionally biased region" description="Basic and acidic residues" evidence="5">
    <location>
        <begin position="700"/>
        <end position="710"/>
    </location>
</feature>
<dbReference type="RefSeq" id="XP_007806184.1">
    <property type="nucleotide sequence ID" value="XM_007807993.1"/>
</dbReference>
<feature type="region of interest" description="Disordered" evidence="5">
    <location>
        <begin position="1550"/>
        <end position="1576"/>
    </location>
</feature>
<feature type="region of interest" description="Disordered" evidence="5">
    <location>
        <begin position="992"/>
        <end position="1169"/>
    </location>
</feature>
<dbReference type="HOGENOM" id="CLU_001497_3_0_1"/>
<dbReference type="SUPFAM" id="SSF50978">
    <property type="entry name" value="WD40 repeat-like"/>
    <property type="match status" value="1"/>
</dbReference>
<dbReference type="GO" id="GO:0035859">
    <property type="term" value="C:Seh1-associated complex"/>
    <property type="evidence" value="ECO:0007669"/>
    <property type="project" value="TreeGrafter"/>
</dbReference>
<evidence type="ECO:0000256" key="3">
    <source>
        <dbReference type="PROSITE-ProRule" id="PRU00175"/>
    </source>
</evidence>
<keyword evidence="8" id="KW-1185">Reference proteome</keyword>
<feature type="compositionally biased region" description="Low complexity" evidence="5">
    <location>
        <begin position="711"/>
        <end position="727"/>
    </location>
</feature>
<dbReference type="InterPro" id="IPR049567">
    <property type="entry name" value="WDR59-like"/>
</dbReference>
<dbReference type="eggNOG" id="KOG0309">
    <property type="taxonomic scope" value="Eukaryota"/>
</dbReference>
<evidence type="ECO:0000256" key="5">
    <source>
        <dbReference type="SAM" id="MobiDB-lite"/>
    </source>
</evidence>
<feature type="compositionally biased region" description="Polar residues" evidence="5">
    <location>
        <begin position="1443"/>
        <end position="1458"/>
    </location>
</feature>
<keyword evidence="3" id="KW-0479">Metal-binding</keyword>
<feature type="compositionally biased region" description="Polar residues" evidence="5">
    <location>
        <begin position="745"/>
        <end position="765"/>
    </location>
</feature>
<dbReference type="GO" id="GO:1904263">
    <property type="term" value="P:positive regulation of TORC1 signaling"/>
    <property type="evidence" value="ECO:0007669"/>
    <property type="project" value="TreeGrafter"/>
</dbReference>
<dbReference type="GO" id="GO:0034198">
    <property type="term" value="P:cellular response to amino acid starvation"/>
    <property type="evidence" value="ECO:0007669"/>
    <property type="project" value="TreeGrafter"/>
</dbReference>
<organism evidence="7 8">
    <name type="scientific">Endocarpon pusillum (strain Z07020 / HMAS-L-300199)</name>
    <name type="common">Lichen-forming fungus</name>
    <dbReference type="NCBI Taxonomy" id="1263415"/>
    <lineage>
        <taxon>Eukaryota</taxon>
        <taxon>Fungi</taxon>
        <taxon>Dikarya</taxon>
        <taxon>Ascomycota</taxon>
        <taxon>Pezizomycotina</taxon>
        <taxon>Eurotiomycetes</taxon>
        <taxon>Chaetothyriomycetidae</taxon>
        <taxon>Verrucariales</taxon>
        <taxon>Verrucariaceae</taxon>
        <taxon>Endocarpon</taxon>
    </lineage>
</organism>
<sequence>MNSRGPSSAFESKTFGEDLSFHIKQPVGSMSISPCGRDVVLASKEGLHVIDLDSPYSPPRYLPHRTSWEVADVQWSPFAARDFWVISTSNQKALVWNLGIKARQDAVEFVLHGHTRAITDINFSAQHPDVLATCAVDSFVHCWDLRVPARPVISFSDWFAGATQVKWSRQVSHVIASSHDKYLRIWDERMGAYPVRSIEAHDTKIYGIDWNRHEQNRIVTCSLDKSIKFWDINVLENVPERIINTPFPAWRARHTPFGCGLLAMPQRGNGDIHLYDRRRVKEQHLSGTVPPVARFEGHKGQVKEFLWRPRGTIIEGVDHREFQLVTWGTDQELRLHRVVPETMAAIGYQKGVTQNSRLNFTRRGAKYRTFRDEPSDELFDEVFDSQVGSSPATGQSFHPRPRGSTSVGMSKVAIPLSQGWLHGSHLAARVGMHGRTSGRQILNPIDWMKNVKIRSWNPETLGEEITQVGEKFAKVVFESVEMAQRKAVISLHAPWGPSSAPMFMKFDIKFPHAYPHEAAAIFNVQKTSGMTDDLAARLSTELRTIAETYVARKRGCLEAVLRYLLREQDMESIVSWILDESVENSKIFEDVVLEQEVSSDEDDLGGPTFQGASGPINESSELLNANVLVPVAKYCGALWADNGKLVCFFPSQPKQPTSFLEALASRHNDGDESGKIFEGFGRLQKDPPGARTVPRTVISGEDRISEHSDDSSFFSSSSSGSSDSPGSLPNHSFIRDAWQAGGKSLQRSRSTDHSNQSALGSSQVQLGAESPSNVVSLHDLSELLPSRRKLATEYIVFGKGPDVCGYNADVATRHGLHDIAHVWHLMRLILWNEVPLASSSSIDGSSDILAIARSVASIPKGDDSGVDLSYDTAMERSPITASARVRWGESALGGRFLVPALVRYFEGLGDIQMLAMLSCIFAEPRVSSSLAALSQQRHQHSLMQQKAPAFSVDYHPSIEVAKSTRDRASITLVTSANTSTKPQDVHLATLIDKASPSNPLTPYSTGTTPPQFAQHLPPQLIDGRRSSRFPSTDVRDQIARHSSSTAQSATASLSTSPEEMRSTHRANSNHPFPLSRASLSAFAPSFSQSPPKTSGGSGGIKRPSPVGSLMGQHVHAGGRSASIFGGTGSARNKPDLAATTARPRRSSARLMHSSSSTGQSRSMSSDGDAIEHVGADSSLLTTLKSGSNIGKPLKLTTRKGTKRKLKIKSALHNQNMFDNDGYASVPLLDPSFEWKYRAYRSSYARLLGVWELHTQRAEILKFDNLLGSFTPKFRGATADRSVDENELTLSSLLPRKTLDVTRNDSKQKRGLEIGRPCNRCGGILEAIEKNGIPIGWHCPSCNLAGNRSSTRTMCAICTKSIVGLMVPCLSCGHVTCFECHRKWLARDSININTTDEVNPDLPEAGVENSCPTGCGCICSSHQSVSAPYPQTSEDEEEEEQAHSTDAASQSPVRTLTASQTADLMSTHGPDTAIGAFLSLSSRAHSVSSSKATTTSSSSRGKTKHHHLTIQPPQGKEGGGSLLPETYSDAWAKYEDMGRGQGAGLNRTATLRERGSDATIRKGSEAEARLRRAGSFV</sequence>
<dbReference type="InterPro" id="IPR036322">
    <property type="entry name" value="WD40_repeat_dom_sf"/>
</dbReference>
<proteinExistence type="predicted"/>
<dbReference type="InterPro" id="IPR019775">
    <property type="entry name" value="WD40_repeat_CS"/>
</dbReference>
<feature type="domain" description="RING-type" evidence="6">
    <location>
        <begin position="1354"/>
        <end position="1411"/>
    </location>
</feature>
<feature type="compositionally biased region" description="Low complexity" evidence="5">
    <location>
        <begin position="1072"/>
        <end position="1091"/>
    </location>
</feature>
<evidence type="ECO:0000256" key="4">
    <source>
        <dbReference type="PROSITE-ProRule" id="PRU00221"/>
    </source>
</evidence>
<dbReference type="PROSITE" id="PS50082">
    <property type="entry name" value="WD_REPEATS_2"/>
    <property type="match status" value="2"/>
</dbReference>
<reference evidence="8" key="1">
    <citation type="journal article" date="2014" name="BMC Genomics">
        <title>Genome characteristics reveal the impact of lichenization on lichen-forming fungus Endocarpon pusillum Hedwig (Verrucariales, Ascomycota).</title>
        <authorList>
            <person name="Wang Y.-Y."/>
            <person name="Liu B."/>
            <person name="Zhang X.-Y."/>
            <person name="Zhou Q.-M."/>
            <person name="Zhang T."/>
            <person name="Li H."/>
            <person name="Yu Y.-F."/>
            <person name="Zhang X.-L."/>
            <person name="Hao X.-Y."/>
            <person name="Wang M."/>
            <person name="Wang L."/>
            <person name="Wei J.-C."/>
        </authorList>
    </citation>
    <scope>NUCLEOTIDE SEQUENCE [LARGE SCALE GENOMIC DNA]</scope>
    <source>
        <strain evidence="8">Z07020 / HMAS-L-300199</strain>
    </source>
</reference>
<keyword evidence="1 4" id="KW-0853">WD repeat</keyword>
<dbReference type="InterPro" id="IPR001680">
    <property type="entry name" value="WD40_rpt"/>
</dbReference>
<dbReference type="EMBL" id="KE721527">
    <property type="protein sequence ID" value="ERF68205.1"/>
    <property type="molecule type" value="Genomic_DNA"/>
</dbReference>
<evidence type="ECO:0000256" key="1">
    <source>
        <dbReference type="ARBA" id="ARBA00022574"/>
    </source>
</evidence>
<dbReference type="Pfam" id="PF00400">
    <property type="entry name" value="WD40"/>
    <property type="match status" value="2"/>
</dbReference>
<evidence type="ECO:0000256" key="2">
    <source>
        <dbReference type="ARBA" id="ARBA00022737"/>
    </source>
</evidence>
<dbReference type="OrthoDB" id="311712at2759"/>
<dbReference type="PROSITE" id="PS50294">
    <property type="entry name" value="WD_REPEATS_REGION"/>
    <property type="match status" value="2"/>
</dbReference>
<dbReference type="GO" id="GO:0005774">
    <property type="term" value="C:vacuolar membrane"/>
    <property type="evidence" value="ECO:0007669"/>
    <property type="project" value="TreeGrafter"/>
</dbReference>
<dbReference type="PROSITE" id="PS00678">
    <property type="entry name" value="WD_REPEATS_1"/>
    <property type="match status" value="1"/>
</dbReference>
<dbReference type="GeneID" id="19240239"/>
<dbReference type="Proteomes" id="UP000019373">
    <property type="component" value="Unassembled WGS sequence"/>
</dbReference>
<dbReference type="OMA" id="TDVCAHN"/>
<evidence type="ECO:0000313" key="8">
    <source>
        <dbReference type="Proteomes" id="UP000019373"/>
    </source>
</evidence>
<keyword evidence="3" id="KW-0862">Zinc</keyword>
<dbReference type="SMART" id="SM00320">
    <property type="entry name" value="WD40"/>
    <property type="match status" value="6"/>
</dbReference>
<evidence type="ECO:0000259" key="6">
    <source>
        <dbReference type="PROSITE" id="PS50089"/>
    </source>
</evidence>
<name>U1HDV6_ENDPU</name>
<feature type="compositionally biased region" description="Basic and acidic residues" evidence="5">
    <location>
        <begin position="1550"/>
        <end position="1569"/>
    </location>
</feature>
<dbReference type="PANTHER" id="PTHR46170:SF1">
    <property type="entry name" value="GATOR COMPLEX PROTEIN WDR59"/>
    <property type="match status" value="1"/>
</dbReference>
<feature type="repeat" description="WD" evidence="4">
    <location>
        <begin position="198"/>
        <end position="240"/>
    </location>
</feature>
<dbReference type="PROSITE" id="PS50089">
    <property type="entry name" value="ZF_RING_2"/>
    <property type="match status" value="1"/>
</dbReference>
<gene>
    <name evidence="7" type="ORF">EPUS_05286</name>
</gene>
<dbReference type="InterPro" id="IPR015943">
    <property type="entry name" value="WD40/YVTN_repeat-like_dom_sf"/>
</dbReference>
<feature type="compositionally biased region" description="Low complexity" evidence="5">
    <location>
        <begin position="1148"/>
        <end position="1165"/>
    </location>
</feature>
<feature type="compositionally biased region" description="Polar residues" evidence="5">
    <location>
        <begin position="995"/>
        <end position="1011"/>
    </location>
</feature>
<feature type="region of interest" description="Disordered" evidence="5">
    <location>
        <begin position="670"/>
        <end position="765"/>
    </location>
</feature>
<protein>
    <recommendedName>
        <fullName evidence="6">RING-type domain-containing protein</fullName>
    </recommendedName>
</protein>
<keyword evidence="3" id="KW-0863">Zinc-finger</keyword>
<dbReference type="InterPro" id="IPR001841">
    <property type="entry name" value="Znf_RING"/>
</dbReference>
<dbReference type="Gene3D" id="2.130.10.10">
    <property type="entry name" value="YVTN repeat-like/Quinoprotein amine dehydrogenase"/>
    <property type="match status" value="1"/>
</dbReference>
<feature type="compositionally biased region" description="Low complexity" evidence="5">
    <location>
        <begin position="1484"/>
        <end position="1499"/>
    </location>
</feature>
<feature type="region of interest" description="Disordered" evidence="5">
    <location>
        <begin position="1484"/>
        <end position="1523"/>
    </location>
</feature>
<evidence type="ECO:0000313" key="7">
    <source>
        <dbReference type="EMBL" id="ERF68205.1"/>
    </source>
</evidence>
<keyword evidence="2" id="KW-0677">Repeat</keyword>
<feature type="repeat" description="WD" evidence="4">
    <location>
        <begin position="111"/>
        <end position="146"/>
    </location>
</feature>
<feature type="compositionally biased region" description="Low complexity" evidence="5">
    <location>
        <begin position="1042"/>
        <end position="1056"/>
    </location>
</feature>